<feature type="transmembrane region" description="Helical" evidence="4">
    <location>
        <begin position="73"/>
        <end position="93"/>
    </location>
</feature>
<dbReference type="PANTHER" id="PTHR32347:SF14">
    <property type="entry name" value="EFFLUX SYSTEM COMPONENT YKNX-RELATED"/>
    <property type="match status" value="1"/>
</dbReference>
<sequence length="452" mass="48612">MKVSGKVSADTRTPRRVRQTVDLKQNKVGTLRAWYWLPPQGTHPMIRDTSAQDQIVSSAPASATRANWHRYRWPAAGALVLLAGIGWAVHAWSNASRSFDSSRVRIAEVKQGDLVRDIAADGRVIAANSPILYAISAGTVDLKVVAGDVVKKGQELAIIDSPELRSKLAQEQATLAGLEAEASRAALDATLARAKSRKETDQATIERQAADRDLQRYQRGYDGGAVPQIDLAKAKDSLKKADITLANATTDARLQSQGADLDARNKRLLADRQKAVVAEVGQVQAIQSTNLAANAPVLGVVDLSKFEVEIKVPESFARDLAIGMPAQLTGGNGQPFPGEISAVSPEVVNGEVNARVRFASAQPEGLRQSQRMSVRVLLDTRRNVLKVERGPFVEQGNGIAYVMDGRTAVRRPVELGVSSLGEVEIKSGVQPGDRIVVSGSDLFKDAERVSVN</sequence>
<keyword evidence="4" id="KW-0812">Transmembrane</keyword>
<dbReference type="InterPro" id="IPR050465">
    <property type="entry name" value="UPF0194_transport"/>
</dbReference>
<proteinExistence type="predicted"/>
<dbReference type="Gene3D" id="2.40.420.20">
    <property type="match status" value="1"/>
</dbReference>
<comment type="subcellular location">
    <subcellularLocation>
        <location evidence="1">Cell envelope</location>
    </subcellularLocation>
</comment>
<evidence type="ECO:0000256" key="4">
    <source>
        <dbReference type="SAM" id="Phobius"/>
    </source>
</evidence>
<dbReference type="Gene3D" id="2.40.30.170">
    <property type="match status" value="1"/>
</dbReference>
<evidence type="ECO:0000313" key="6">
    <source>
        <dbReference type="Proteomes" id="UP001176961"/>
    </source>
</evidence>
<evidence type="ECO:0000256" key="1">
    <source>
        <dbReference type="ARBA" id="ARBA00004196"/>
    </source>
</evidence>
<evidence type="ECO:0008006" key="7">
    <source>
        <dbReference type="Google" id="ProtNLM"/>
    </source>
</evidence>
<protein>
    <recommendedName>
        <fullName evidence="7">Efflux RND transporter periplasmic adaptor subunit</fullName>
    </recommendedName>
</protein>
<keyword evidence="2 3" id="KW-0175">Coiled coil</keyword>
<feature type="coiled-coil region" evidence="3">
    <location>
        <begin position="161"/>
        <end position="188"/>
    </location>
</feature>
<accession>A0AA36H630</accession>
<evidence type="ECO:0000256" key="2">
    <source>
        <dbReference type="ARBA" id="ARBA00023054"/>
    </source>
</evidence>
<dbReference type="AlphaFoldDB" id="A0AA36H630"/>
<reference evidence="5" key="1">
    <citation type="submission" date="2023-07" db="EMBL/GenBank/DDBJ databases">
        <authorList>
            <consortium name="CYATHOMIX"/>
        </authorList>
    </citation>
    <scope>NUCLEOTIDE SEQUENCE</scope>
    <source>
        <strain evidence="5">N/A</strain>
    </source>
</reference>
<dbReference type="Proteomes" id="UP001176961">
    <property type="component" value="Unassembled WGS sequence"/>
</dbReference>
<comment type="caution">
    <text evidence="5">The sequence shown here is derived from an EMBL/GenBank/DDBJ whole genome shotgun (WGS) entry which is preliminary data.</text>
</comment>
<dbReference type="SUPFAM" id="SSF111369">
    <property type="entry name" value="HlyD-like secretion proteins"/>
    <property type="match status" value="1"/>
</dbReference>
<dbReference type="PANTHER" id="PTHR32347">
    <property type="entry name" value="EFFLUX SYSTEM COMPONENT YKNX-RELATED"/>
    <property type="match status" value="1"/>
</dbReference>
<evidence type="ECO:0000256" key="3">
    <source>
        <dbReference type="SAM" id="Coils"/>
    </source>
</evidence>
<keyword evidence="4" id="KW-0472">Membrane</keyword>
<keyword evidence="6" id="KW-1185">Reference proteome</keyword>
<name>A0AA36H630_CYLNA</name>
<evidence type="ECO:0000313" key="5">
    <source>
        <dbReference type="EMBL" id="CAJ0604637.1"/>
    </source>
</evidence>
<dbReference type="EMBL" id="CATQJL010000313">
    <property type="protein sequence ID" value="CAJ0604637.1"/>
    <property type="molecule type" value="Genomic_DNA"/>
</dbReference>
<gene>
    <name evidence="5" type="ORF">CYNAS_LOCUS16620</name>
</gene>
<keyword evidence="4" id="KW-1133">Transmembrane helix</keyword>
<organism evidence="5 6">
    <name type="scientific">Cylicocyclus nassatus</name>
    <name type="common">Nematode worm</name>
    <dbReference type="NCBI Taxonomy" id="53992"/>
    <lineage>
        <taxon>Eukaryota</taxon>
        <taxon>Metazoa</taxon>
        <taxon>Ecdysozoa</taxon>
        <taxon>Nematoda</taxon>
        <taxon>Chromadorea</taxon>
        <taxon>Rhabditida</taxon>
        <taxon>Rhabditina</taxon>
        <taxon>Rhabditomorpha</taxon>
        <taxon>Strongyloidea</taxon>
        <taxon>Strongylidae</taxon>
        <taxon>Cylicocyclus</taxon>
    </lineage>
</organism>